<keyword evidence="6" id="KW-1185">Reference proteome</keyword>
<organism evidence="5 6">
    <name type="scientific">Rhododendron simsii</name>
    <name type="common">Sims's rhododendron</name>
    <dbReference type="NCBI Taxonomy" id="118357"/>
    <lineage>
        <taxon>Eukaryota</taxon>
        <taxon>Viridiplantae</taxon>
        <taxon>Streptophyta</taxon>
        <taxon>Embryophyta</taxon>
        <taxon>Tracheophyta</taxon>
        <taxon>Spermatophyta</taxon>
        <taxon>Magnoliopsida</taxon>
        <taxon>eudicotyledons</taxon>
        <taxon>Gunneridae</taxon>
        <taxon>Pentapetalae</taxon>
        <taxon>asterids</taxon>
        <taxon>Ericales</taxon>
        <taxon>Ericaceae</taxon>
        <taxon>Ericoideae</taxon>
        <taxon>Rhodoreae</taxon>
        <taxon>Rhododendron</taxon>
    </lineage>
</organism>
<name>A0A834L426_RHOSS</name>
<keyword evidence="3" id="KW-0862">Zinc</keyword>
<dbReference type="OrthoDB" id="1884766at2759"/>
<keyword evidence="1" id="KW-0479">Metal-binding</keyword>
<evidence type="ECO:0000256" key="3">
    <source>
        <dbReference type="ARBA" id="ARBA00022833"/>
    </source>
</evidence>
<dbReference type="InterPro" id="IPR053192">
    <property type="entry name" value="Vacuole_Formation_Reg"/>
</dbReference>
<evidence type="ECO:0000259" key="4">
    <source>
        <dbReference type="PROSITE" id="PS50081"/>
    </source>
</evidence>
<dbReference type="InterPro" id="IPR046349">
    <property type="entry name" value="C1-like_sf"/>
</dbReference>
<dbReference type="Proteomes" id="UP000626092">
    <property type="component" value="Unassembled WGS sequence"/>
</dbReference>
<evidence type="ECO:0000256" key="2">
    <source>
        <dbReference type="ARBA" id="ARBA00022737"/>
    </source>
</evidence>
<gene>
    <name evidence="5" type="ORF">RHSIM_RhsimUnG0204700</name>
</gene>
<feature type="domain" description="Phorbol-ester/DAG-type" evidence="4">
    <location>
        <begin position="222"/>
        <end position="271"/>
    </location>
</feature>
<accession>A0A834L426</accession>
<dbReference type="InterPro" id="IPR002219">
    <property type="entry name" value="PKC_DAG/PE"/>
</dbReference>
<comment type="caution">
    <text evidence="5">The sequence shown here is derived from an EMBL/GenBank/DDBJ whole genome shotgun (WGS) entry which is preliminary data.</text>
</comment>
<dbReference type="Pfam" id="PF03107">
    <property type="entry name" value="C1_2"/>
    <property type="match status" value="2"/>
</dbReference>
<dbReference type="EMBL" id="WJXA01000453">
    <property type="protein sequence ID" value="KAF7112682.1"/>
    <property type="molecule type" value="Genomic_DNA"/>
</dbReference>
<protein>
    <recommendedName>
        <fullName evidence="4">Phorbol-ester/DAG-type domain-containing protein</fullName>
    </recommendedName>
</protein>
<dbReference type="InterPro" id="IPR004146">
    <property type="entry name" value="DC1"/>
</dbReference>
<proteinExistence type="predicted"/>
<dbReference type="GO" id="GO:0046872">
    <property type="term" value="F:metal ion binding"/>
    <property type="evidence" value="ECO:0007669"/>
    <property type="project" value="UniProtKB-KW"/>
</dbReference>
<keyword evidence="2" id="KW-0677">Repeat</keyword>
<evidence type="ECO:0000256" key="1">
    <source>
        <dbReference type="ARBA" id="ARBA00022723"/>
    </source>
</evidence>
<dbReference type="AlphaFoldDB" id="A0A834L426"/>
<evidence type="ECO:0000313" key="5">
    <source>
        <dbReference type="EMBL" id="KAF7112682.1"/>
    </source>
</evidence>
<dbReference type="PANTHER" id="PTHR32410">
    <property type="entry name" value="CYSTEINE/HISTIDINE-RICH C1 DOMAIN FAMILY PROTEIN"/>
    <property type="match status" value="1"/>
</dbReference>
<reference evidence="5" key="1">
    <citation type="submission" date="2019-11" db="EMBL/GenBank/DDBJ databases">
        <authorList>
            <person name="Liu Y."/>
            <person name="Hou J."/>
            <person name="Li T.-Q."/>
            <person name="Guan C.-H."/>
            <person name="Wu X."/>
            <person name="Wu H.-Z."/>
            <person name="Ling F."/>
            <person name="Zhang R."/>
            <person name="Shi X.-G."/>
            <person name="Ren J.-P."/>
            <person name="Chen E.-F."/>
            <person name="Sun J.-M."/>
        </authorList>
    </citation>
    <scope>NUCLEOTIDE SEQUENCE</scope>
    <source>
        <strain evidence="5">Adult_tree_wgs_1</strain>
        <tissue evidence="5">Leaves</tissue>
    </source>
</reference>
<sequence>MLIEMAPVGSNSNFPRSIPWRNLVGIEIFLVILVGTGAAQEARVPIRLQLLGVVALTNIIMILRARPHAIRASIPNRVLLGRRWFGGSRQLDGAWQWVDGVGWGGLFILNVVNVTLVFSPPLLLLLNSGFLVEGGNVDSVRVVAMVDVRWAAVATQCSELPSEIQHPFHTRHPLFLRQTPFVRCGACGRAFLYRLFSYGCRRCNFDLDIKCASLPTTIRHEAHEYPLNLVDEGCDERCSSCHELCRNYKFRCSDCKFSLHIQCASLPQTHDGHGYDDHAQILKYSPVGIKREEYYCEICEEEMDTKLWFYYCADCNQAFHGKCLYTAADDFANIKLRAIINVKNHPHHLTIQRAKLNGLNCDACHLPCKNLLCECKECGFNLHFHCALDCQTPNERWNTLVVKAAWNMMARASVVVCFSTATKNEEVE</sequence>
<dbReference type="PROSITE" id="PS50081">
    <property type="entry name" value="ZF_DAG_PE_2"/>
    <property type="match status" value="1"/>
</dbReference>
<dbReference type="SUPFAM" id="SSF57889">
    <property type="entry name" value="Cysteine-rich domain"/>
    <property type="match status" value="3"/>
</dbReference>
<evidence type="ECO:0000313" key="6">
    <source>
        <dbReference type="Proteomes" id="UP000626092"/>
    </source>
</evidence>
<dbReference type="PANTHER" id="PTHR32410:SF216">
    <property type="entry name" value="PHORBOL-ESTER_DAG-TYPE DOMAIN-CONTAINING PROTEIN"/>
    <property type="match status" value="1"/>
</dbReference>